<protein>
    <submittedName>
        <fullName evidence="2 3">Uncharacterized protein</fullName>
    </submittedName>
</protein>
<sequence length="255" mass="28889">MWDDITKAYNGEFGTQHGDHDRARLQMKLTRGVNRYALLPESEIQLITEAYEHDEKHKYERICARLAEMGGGKVWPWKPAQIEGHLVILGLEEKLVDEKNSLRRKRREAQRKRNAARAMPVSHESVDGITVQWVGNMRPSVGVNGTSSISGPVVTLPSQAHHHHFSSNNSMGMRRPSAATFEMAAQQQQQRVIVDSHSFSNEDYDEVMKQLEKKYYSNGGDQADMAVSPATAISGQHHIELPAQFYSPESKHEQF</sequence>
<keyword evidence="1" id="KW-0175">Coiled coil</keyword>
<feature type="coiled-coil region" evidence="1">
    <location>
        <begin position="88"/>
        <end position="119"/>
    </location>
</feature>
<dbReference type="AlphaFoldDB" id="A0A0C4E4V1"/>
<dbReference type="eggNOG" id="ENOG502S91F">
    <property type="taxonomic scope" value="Eukaryota"/>
</dbReference>
<gene>
    <name evidence="2" type="ORF">MAPG_07504</name>
</gene>
<dbReference type="Proteomes" id="UP000011715">
    <property type="component" value="Unassembled WGS sequence"/>
</dbReference>
<organism evidence="3 4">
    <name type="scientific">Magnaporthiopsis poae (strain ATCC 64411 / 73-15)</name>
    <name type="common">Kentucky bluegrass fungus</name>
    <name type="synonym">Magnaporthe poae</name>
    <dbReference type="NCBI Taxonomy" id="644358"/>
    <lineage>
        <taxon>Eukaryota</taxon>
        <taxon>Fungi</taxon>
        <taxon>Dikarya</taxon>
        <taxon>Ascomycota</taxon>
        <taxon>Pezizomycotina</taxon>
        <taxon>Sordariomycetes</taxon>
        <taxon>Sordariomycetidae</taxon>
        <taxon>Magnaporthales</taxon>
        <taxon>Magnaporthaceae</taxon>
        <taxon>Magnaporthiopsis</taxon>
    </lineage>
</organism>
<keyword evidence="4" id="KW-1185">Reference proteome</keyword>
<evidence type="ECO:0000313" key="4">
    <source>
        <dbReference type="Proteomes" id="UP000011715"/>
    </source>
</evidence>
<reference evidence="2" key="2">
    <citation type="submission" date="2010-05" db="EMBL/GenBank/DDBJ databases">
        <title>The Genome Sequence of Magnaporthe poae strain ATCC 64411.</title>
        <authorList>
            <consortium name="The Broad Institute Genome Sequencing Platform"/>
            <consortium name="Broad Institute Genome Sequencing Center for Infectious Disease"/>
            <person name="Ma L.-J."/>
            <person name="Dead R."/>
            <person name="Young S."/>
            <person name="Zeng Q."/>
            <person name="Koehrsen M."/>
            <person name="Alvarado L."/>
            <person name="Berlin A."/>
            <person name="Chapman S.B."/>
            <person name="Chen Z."/>
            <person name="Freedman E."/>
            <person name="Gellesch M."/>
            <person name="Goldberg J."/>
            <person name="Griggs A."/>
            <person name="Gujja S."/>
            <person name="Heilman E.R."/>
            <person name="Heiman D."/>
            <person name="Hepburn T."/>
            <person name="Howarth C."/>
            <person name="Jen D."/>
            <person name="Larson L."/>
            <person name="Mehta T."/>
            <person name="Neiman D."/>
            <person name="Pearson M."/>
            <person name="Roberts A."/>
            <person name="Saif S."/>
            <person name="Shea T."/>
            <person name="Shenoy N."/>
            <person name="Sisk P."/>
            <person name="Stolte C."/>
            <person name="Sykes S."/>
            <person name="Walk T."/>
            <person name="White J."/>
            <person name="Yandava C."/>
            <person name="Haas B."/>
            <person name="Nusbaum C."/>
            <person name="Birren B."/>
        </authorList>
    </citation>
    <scope>NUCLEOTIDE SEQUENCE</scope>
    <source>
        <strain evidence="2">ATCC 64411</strain>
    </source>
</reference>
<dbReference type="EMBL" id="GL876971">
    <property type="protein sequence ID" value="KLU88519.1"/>
    <property type="molecule type" value="Genomic_DNA"/>
</dbReference>
<dbReference type="OrthoDB" id="5421421at2759"/>
<dbReference type="EMBL" id="ADBL01001811">
    <property type="status" value="NOT_ANNOTATED_CDS"/>
    <property type="molecule type" value="Genomic_DNA"/>
</dbReference>
<reference evidence="3" key="5">
    <citation type="submission" date="2015-06" db="UniProtKB">
        <authorList>
            <consortium name="EnsemblFungi"/>
        </authorList>
    </citation>
    <scope>IDENTIFICATION</scope>
    <source>
        <strain evidence="3">ATCC 64411</strain>
    </source>
</reference>
<dbReference type="VEuPathDB" id="FungiDB:MAPG_07504"/>
<evidence type="ECO:0000313" key="2">
    <source>
        <dbReference type="EMBL" id="KLU88519.1"/>
    </source>
</evidence>
<reference evidence="4" key="1">
    <citation type="submission" date="2010-05" db="EMBL/GenBank/DDBJ databases">
        <title>The genome sequence of Magnaporthe poae strain ATCC 64411.</title>
        <authorList>
            <person name="Ma L.-J."/>
            <person name="Dead R."/>
            <person name="Young S."/>
            <person name="Zeng Q."/>
            <person name="Koehrsen M."/>
            <person name="Alvarado L."/>
            <person name="Berlin A."/>
            <person name="Chapman S.B."/>
            <person name="Chen Z."/>
            <person name="Freedman E."/>
            <person name="Gellesch M."/>
            <person name="Goldberg J."/>
            <person name="Griggs A."/>
            <person name="Gujja S."/>
            <person name="Heilman E.R."/>
            <person name="Heiman D."/>
            <person name="Hepburn T."/>
            <person name="Howarth C."/>
            <person name="Jen D."/>
            <person name="Larson L."/>
            <person name="Mehta T."/>
            <person name="Neiman D."/>
            <person name="Pearson M."/>
            <person name="Roberts A."/>
            <person name="Saif S."/>
            <person name="Shea T."/>
            <person name="Shenoy N."/>
            <person name="Sisk P."/>
            <person name="Stolte C."/>
            <person name="Sykes S."/>
            <person name="Walk T."/>
            <person name="White J."/>
            <person name="Yandava C."/>
            <person name="Haas B."/>
            <person name="Nusbaum C."/>
            <person name="Birren B."/>
        </authorList>
    </citation>
    <scope>NUCLEOTIDE SEQUENCE [LARGE SCALE GENOMIC DNA]</scope>
    <source>
        <strain evidence="4">ATCC 64411 / 73-15</strain>
    </source>
</reference>
<evidence type="ECO:0000256" key="1">
    <source>
        <dbReference type="SAM" id="Coils"/>
    </source>
</evidence>
<dbReference type="EnsemblFungi" id="MAPG_07504T0">
    <property type="protein sequence ID" value="MAPG_07504T0"/>
    <property type="gene ID" value="MAPG_07504"/>
</dbReference>
<reference evidence="2" key="3">
    <citation type="submission" date="2011-03" db="EMBL/GenBank/DDBJ databases">
        <title>Annotation of Magnaporthe poae ATCC 64411.</title>
        <authorList>
            <person name="Ma L.-J."/>
            <person name="Dead R."/>
            <person name="Young S.K."/>
            <person name="Zeng Q."/>
            <person name="Gargeya S."/>
            <person name="Fitzgerald M."/>
            <person name="Haas B."/>
            <person name="Abouelleil A."/>
            <person name="Alvarado L."/>
            <person name="Arachchi H.M."/>
            <person name="Berlin A."/>
            <person name="Brown A."/>
            <person name="Chapman S.B."/>
            <person name="Chen Z."/>
            <person name="Dunbar C."/>
            <person name="Freedman E."/>
            <person name="Gearin G."/>
            <person name="Gellesch M."/>
            <person name="Goldberg J."/>
            <person name="Griggs A."/>
            <person name="Gujja S."/>
            <person name="Heiman D."/>
            <person name="Howarth C."/>
            <person name="Larson L."/>
            <person name="Lui A."/>
            <person name="MacDonald P.J.P."/>
            <person name="Mehta T."/>
            <person name="Montmayeur A."/>
            <person name="Murphy C."/>
            <person name="Neiman D."/>
            <person name="Pearson M."/>
            <person name="Priest M."/>
            <person name="Roberts A."/>
            <person name="Saif S."/>
            <person name="Shea T."/>
            <person name="Shenoy N."/>
            <person name="Sisk P."/>
            <person name="Stolte C."/>
            <person name="Sykes S."/>
            <person name="Yandava C."/>
            <person name="Wortman J."/>
            <person name="Nusbaum C."/>
            <person name="Birren B."/>
        </authorList>
    </citation>
    <scope>NUCLEOTIDE SEQUENCE</scope>
    <source>
        <strain evidence="2">ATCC 64411</strain>
    </source>
</reference>
<name>A0A0C4E4V1_MAGP6</name>
<dbReference type="STRING" id="644358.A0A0C4E4V1"/>
<accession>A0A0C4E4V1</accession>
<reference evidence="3" key="4">
    <citation type="journal article" date="2015" name="G3 (Bethesda)">
        <title>Genome sequences of three phytopathogenic species of the Magnaporthaceae family of fungi.</title>
        <authorList>
            <person name="Okagaki L.H."/>
            <person name="Nunes C.C."/>
            <person name="Sailsbery J."/>
            <person name="Clay B."/>
            <person name="Brown D."/>
            <person name="John T."/>
            <person name="Oh Y."/>
            <person name="Young N."/>
            <person name="Fitzgerald M."/>
            <person name="Haas B.J."/>
            <person name="Zeng Q."/>
            <person name="Young S."/>
            <person name="Adiconis X."/>
            <person name="Fan L."/>
            <person name="Levin J.Z."/>
            <person name="Mitchell T.K."/>
            <person name="Okubara P.A."/>
            <person name="Farman M.L."/>
            <person name="Kohn L.M."/>
            <person name="Birren B."/>
            <person name="Ma L.-J."/>
            <person name="Dean R.A."/>
        </authorList>
    </citation>
    <scope>NUCLEOTIDE SEQUENCE</scope>
    <source>
        <strain evidence="3">ATCC 64411 / 73-15</strain>
    </source>
</reference>
<evidence type="ECO:0000313" key="3">
    <source>
        <dbReference type="EnsemblFungi" id="MAPG_07504T0"/>
    </source>
</evidence>
<proteinExistence type="predicted"/>